<dbReference type="RefSeq" id="WP_284216907.1">
    <property type="nucleotide sequence ID" value="NZ_BSOT01000005.1"/>
</dbReference>
<dbReference type="Pfam" id="PF08546">
    <property type="entry name" value="ApbA_C"/>
    <property type="match status" value="1"/>
</dbReference>
<sequence>MTNHSIGIIGLGCIGSYICHLLDNDSTHVYTRDGIPRHSPDIIVDNQTTPLRAQIKQISALTLQAIDLLIIPVKSYQNAALIAQLKHTLPDSTAMLILQNGIAGLDDFCLALPDHTIYWGISTDGLFRNTDGYVELAGNGHLLIGNIQRGKNAVNGEHAIQKIISQHPHGQWTKNIRPNIYKKLLVNSVINPLTFIYECKNGELITYHDTCTQIIQEVLNVFRCENIDFSDAEWSQAVYDVITTTAENTSSMLQDKLSKKPTEIDAILRPLIKKAALYEVETPIMQQLYIRIKQQEATYLT</sequence>
<evidence type="ECO:0000256" key="9">
    <source>
        <dbReference type="ARBA" id="ARBA00048793"/>
    </source>
</evidence>
<comment type="catalytic activity">
    <reaction evidence="9 10">
        <text>(R)-pantoate + NADP(+) = 2-dehydropantoate + NADPH + H(+)</text>
        <dbReference type="Rhea" id="RHEA:16233"/>
        <dbReference type="ChEBI" id="CHEBI:11561"/>
        <dbReference type="ChEBI" id="CHEBI:15378"/>
        <dbReference type="ChEBI" id="CHEBI:15980"/>
        <dbReference type="ChEBI" id="CHEBI:57783"/>
        <dbReference type="ChEBI" id="CHEBI:58349"/>
        <dbReference type="EC" id="1.1.1.169"/>
    </reaction>
</comment>
<evidence type="ECO:0000256" key="2">
    <source>
        <dbReference type="ARBA" id="ARBA00007870"/>
    </source>
</evidence>
<comment type="pathway">
    <text evidence="1 10">Cofactor biosynthesis; (R)-pantothenate biosynthesis; (R)-pantoate from 3-methyl-2-oxobutanoate: step 2/2.</text>
</comment>
<dbReference type="Gene3D" id="1.10.1040.10">
    <property type="entry name" value="N-(1-d-carboxylethyl)-l-norvaline Dehydrogenase, domain 2"/>
    <property type="match status" value="1"/>
</dbReference>
<evidence type="ECO:0000256" key="10">
    <source>
        <dbReference type="RuleBase" id="RU362068"/>
    </source>
</evidence>
<comment type="similarity">
    <text evidence="2 10">Belongs to the ketopantoate reductase family.</text>
</comment>
<dbReference type="GO" id="GO:0005737">
    <property type="term" value="C:cytoplasm"/>
    <property type="evidence" value="ECO:0007669"/>
    <property type="project" value="TreeGrafter"/>
</dbReference>
<keyword evidence="6 10" id="KW-0521">NADP</keyword>
<keyword evidence="7 10" id="KW-0560">Oxidoreductase</keyword>
<dbReference type="InterPro" id="IPR003710">
    <property type="entry name" value="ApbA"/>
</dbReference>
<accession>A0AA37SYL1</accession>
<evidence type="ECO:0000256" key="7">
    <source>
        <dbReference type="ARBA" id="ARBA00023002"/>
    </source>
</evidence>
<dbReference type="InterPro" id="IPR013752">
    <property type="entry name" value="KPA_reductase"/>
</dbReference>
<dbReference type="Pfam" id="PF02558">
    <property type="entry name" value="ApbA"/>
    <property type="match status" value="1"/>
</dbReference>
<organism evidence="13 14">
    <name type="scientific">Agaribacter marinus</name>
    <dbReference type="NCBI Taxonomy" id="1431249"/>
    <lineage>
        <taxon>Bacteria</taxon>
        <taxon>Pseudomonadati</taxon>
        <taxon>Pseudomonadota</taxon>
        <taxon>Gammaproteobacteria</taxon>
        <taxon>Alteromonadales</taxon>
        <taxon>Alteromonadaceae</taxon>
        <taxon>Agaribacter</taxon>
    </lineage>
</organism>
<evidence type="ECO:0000256" key="4">
    <source>
        <dbReference type="ARBA" id="ARBA00019465"/>
    </source>
</evidence>
<dbReference type="GO" id="GO:0015940">
    <property type="term" value="P:pantothenate biosynthetic process"/>
    <property type="evidence" value="ECO:0007669"/>
    <property type="project" value="UniProtKB-KW"/>
</dbReference>
<keyword evidence="14" id="KW-1185">Reference proteome</keyword>
<evidence type="ECO:0000256" key="3">
    <source>
        <dbReference type="ARBA" id="ARBA00013014"/>
    </source>
</evidence>
<evidence type="ECO:0000256" key="1">
    <source>
        <dbReference type="ARBA" id="ARBA00004994"/>
    </source>
</evidence>
<dbReference type="EC" id="1.1.1.169" evidence="3 10"/>
<proteinExistence type="inferred from homology"/>
<reference evidence="13" key="1">
    <citation type="journal article" date="2014" name="Int. J. Syst. Evol. Microbiol.">
        <title>Complete genome sequence of Corynebacterium casei LMG S-19264T (=DSM 44701T), isolated from a smear-ripened cheese.</title>
        <authorList>
            <consortium name="US DOE Joint Genome Institute (JGI-PGF)"/>
            <person name="Walter F."/>
            <person name="Albersmeier A."/>
            <person name="Kalinowski J."/>
            <person name="Ruckert C."/>
        </authorList>
    </citation>
    <scope>NUCLEOTIDE SEQUENCE</scope>
    <source>
        <strain evidence="13">NBRC 110023</strain>
    </source>
</reference>
<dbReference type="SUPFAM" id="SSF48179">
    <property type="entry name" value="6-phosphogluconate dehydrogenase C-terminal domain-like"/>
    <property type="match status" value="1"/>
</dbReference>
<reference evidence="13" key="2">
    <citation type="submission" date="2023-01" db="EMBL/GenBank/DDBJ databases">
        <title>Draft genome sequence of Agaribacter marinus strain NBRC 110023.</title>
        <authorList>
            <person name="Sun Q."/>
            <person name="Mori K."/>
        </authorList>
    </citation>
    <scope>NUCLEOTIDE SEQUENCE</scope>
    <source>
        <strain evidence="13">NBRC 110023</strain>
    </source>
</reference>
<evidence type="ECO:0000259" key="12">
    <source>
        <dbReference type="Pfam" id="PF08546"/>
    </source>
</evidence>
<gene>
    <name evidence="13" type="primary">panE</name>
    <name evidence="13" type="ORF">GCM10007852_15220</name>
</gene>
<evidence type="ECO:0000259" key="11">
    <source>
        <dbReference type="Pfam" id="PF02558"/>
    </source>
</evidence>
<dbReference type="InterPro" id="IPR008927">
    <property type="entry name" value="6-PGluconate_DH-like_C_sf"/>
</dbReference>
<evidence type="ECO:0000313" key="13">
    <source>
        <dbReference type="EMBL" id="GLR70614.1"/>
    </source>
</evidence>
<dbReference type="PANTHER" id="PTHR43765:SF2">
    <property type="entry name" value="2-DEHYDROPANTOATE 2-REDUCTASE"/>
    <property type="match status" value="1"/>
</dbReference>
<dbReference type="EMBL" id="BSOT01000005">
    <property type="protein sequence ID" value="GLR70614.1"/>
    <property type="molecule type" value="Genomic_DNA"/>
</dbReference>
<dbReference type="InterPro" id="IPR036291">
    <property type="entry name" value="NAD(P)-bd_dom_sf"/>
</dbReference>
<dbReference type="Gene3D" id="3.40.50.720">
    <property type="entry name" value="NAD(P)-binding Rossmann-like Domain"/>
    <property type="match status" value="1"/>
</dbReference>
<dbReference type="AlphaFoldDB" id="A0AA37SYL1"/>
<comment type="caution">
    <text evidence="13">The sequence shown here is derived from an EMBL/GenBank/DDBJ whole genome shotgun (WGS) entry which is preliminary data.</text>
</comment>
<dbReference type="GO" id="GO:0008677">
    <property type="term" value="F:2-dehydropantoate 2-reductase activity"/>
    <property type="evidence" value="ECO:0007669"/>
    <property type="project" value="UniProtKB-EC"/>
</dbReference>
<keyword evidence="5 10" id="KW-0566">Pantothenate biosynthesis</keyword>
<dbReference type="NCBIfam" id="TIGR00745">
    <property type="entry name" value="apbA_panE"/>
    <property type="match status" value="1"/>
</dbReference>
<evidence type="ECO:0000256" key="6">
    <source>
        <dbReference type="ARBA" id="ARBA00022857"/>
    </source>
</evidence>
<dbReference type="InterPro" id="IPR050838">
    <property type="entry name" value="Ketopantoate_reductase"/>
</dbReference>
<evidence type="ECO:0000256" key="8">
    <source>
        <dbReference type="ARBA" id="ARBA00032024"/>
    </source>
</evidence>
<feature type="domain" description="Ketopantoate reductase C-terminal" evidence="12">
    <location>
        <begin position="175"/>
        <end position="294"/>
    </location>
</feature>
<dbReference type="InterPro" id="IPR013328">
    <property type="entry name" value="6PGD_dom2"/>
</dbReference>
<dbReference type="GO" id="GO:0050661">
    <property type="term" value="F:NADP binding"/>
    <property type="evidence" value="ECO:0007669"/>
    <property type="project" value="TreeGrafter"/>
</dbReference>
<dbReference type="InterPro" id="IPR013332">
    <property type="entry name" value="KPR_N"/>
</dbReference>
<dbReference type="PANTHER" id="PTHR43765">
    <property type="entry name" value="2-DEHYDROPANTOATE 2-REDUCTASE-RELATED"/>
    <property type="match status" value="1"/>
</dbReference>
<comment type="function">
    <text evidence="10">Catalyzes the NADPH-dependent reduction of ketopantoate into pantoic acid.</text>
</comment>
<dbReference type="SUPFAM" id="SSF51735">
    <property type="entry name" value="NAD(P)-binding Rossmann-fold domains"/>
    <property type="match status" value="1"/>
</dbReference>
<protein>
    <recommendedName>
        <fullName evidence="4 10">2-dehydropantoate 2-reductase</fullName>
        <ecNumber evidence="3 10">1.1.1.169</ecNumber>
    </recommendedName>
    <alternativeName>
        <fullName evidence="8 10">Ketopantoate reductase</fullName>
    </alternativeName>
</protein>
<evidence type="ECO:0000313" key="14">
    <source>
        <dbReference type="Proteomes" id="UP001156601"/>
    </source>
</evidence>
<name>A0AA37SYL1_9ALTE</name>
<evidence type="ECO:0000256" key="5">
    <source>
        <dbReference type="ARBA" id="ARBA00022655"/>
    </source>
</evidence>
<feature type="domain" description="Ketopantoate reductase N-terminal" evidence="11">
    <location>
        <begin position="6"/>
        <end position="147"/>
    </location>
</feature>
<dbReference type="Proteomes" id="UP001156601">
    <property type="component" value="Unassembled WGS sequence"/>
</dbReference>